<feature type="region of interest" description="Disordered" evidence="1">
    <location>
        <begin position="14"/>
        <end position="41"/>
    </location>
</feature>
<evidence type="ECO:0000256" key="1">
    <source>
        <dbReference type="SAM" id="MobiDB-lite"/>
    </source>
</evidence>
<protein>
    <submittedName>
        <fullName evidence="2">Uncharacterized protein</fullName>
    </submittedName>
</protein>
<accession>A0A1V9Z346</accession>
<reference evidence="2 3" key="1">
    <citation type="journal article" date="2014" name="Genome Biol. Evol.">
        <title>The secreted proteins of Achlya hypogyna and Thraustotheca clavata identify the ancestral oomycete secretome and reveal gene acquisitions by horizontal gene transfer.</title>
        <authorList>
            <person name="Misner I."/>
            <person name="Blouin N."/>
            <person name="Leonard G."/>
            <person name="Richards T.A."/>
            <person name="Lane C.E."/>
        </authorList>
    </citation>
    <scope>NUCLEOTIDE SEQUENCE [LARGE SCALE GENOMIC DNA]</scope>
    <source>
        <strain evidence="2 3">ATCC 48635</strain>
    </source>
</reference>
<evidence type="ECO:0000313" key="2">
    <source>
        <dbReference type="EMBL" id="OQR92240.1"/>
    </source>
</evidence>
<dbReference type="OrthoDB" id="68029at2759"/>
<keyword evidence="3" id="KW-1185">Reference proteome</keyword>
<dbReference type="EMBL" id="JNBR01000472">
    <property type="protein sequence ID" value="OQR92240.1"/>
    <property type="molecule type" value="Genomic_DNA"/>
</dbReference>
<feature type="compositionally biased region" description="Polar residues" evidence="1">
    <location>
        <begin position="14"/>
        <end position="25"/>
    </location>
</feature>
<feature type="compositionally biased region" description="Low complexity" evidence="1">
    <location>
        <begin position="116"/>
        <end position="126"/>
    </location>
</feature>
<comment type="caution">
    <text evidence="2">The sequence shown here is derived from an EMBL/GenBank/DDBJ whole genome shotgun (WGS) entry which is preliminary data.</text>
</comment>
<dbReference type="Gene3D" id="1.10.8.270">
    <property type="entry name" value="putative rabgap domain of human tbc1 domain family member 14 like domains"/>
    <property type="match status" value="1"/>
</dbReference>
<sequence>MGNQALSVVCTQPSTRTTGALSAPSSPRREVDPLSGRIRRKRPRALLSPSLPTVAPPLVHASSIDMKEAAYDQVCEEFNLVFRPNAVLPRAAMLTLADWPASEWKIDHHEDDERGSTVCSSECSSLSDEDTNDDVSTFACTFKKPVVSAETPFLFAARSQFILTDYICPCGKCPWYEAIERHVQQTSHLSSRAKRSVTRMLQAYSTYNEATGFAGGMLRVAEACWTQCQGNEDEAFEAFVDCYESEYANEWL</sequence>
<dbReference type="AlphaFoldDB" id="A0A1V9Z346"/>
<gene>
    <name evidence="2" type="ORF">ACHHYP_03923</name>
</gene>
<evidence type="ECO:0000313" key="3">
    <source>
        <dbReference type="Proteomes" id="UP000243579"/>
    </source>
</evidence>
<feature type="region of interest" description="Disordered" evidence="1">
    <location>
        <begin position="110"/>
        <end position="130"/>
    </location>
</feature>
<dbReference type="Proteomes" id="UP000243579">
    <property type="component" value="Unassembled WGS sequence"/>
</dbReference>
<organism evidence="2 3">
    <name type="scientific">Achlya hypogyna</name>
    <name type="common">Oomycete</name>
    <name type="synonym">Protoachlya hypogyna</name>
    <dbReference type="NCBI Taxonomy" id="1202772"/>
    <lineage>
        <taxon>Eukaryota</taxon>
        <taxon>Sar</taxon>
        <taxon>Stramenopiles</taxon>
        <taxon>Oomycota</taxon>
        <taxon>Saprolegniomycetes</taxon>
        <taxon>Saprolegniales</taxon>
        <taxon>Achlyaceae</taxon>
        <taxon>Achlya</taxon>
    </lineage>
</organism>
<name>A0A1V9Z346_ACHHY</name>
<proteinExistence type="predicted"/>